<comment type="caution">
    <text evidence="9">The sequence shown here is derived from an EMBL/GenBank/DDBJ whole genome shotgun (WGS) entry which is preliminary data.</text>
</comment>
<evidence type="ECO:0000256" key="7">
    <source>
        <dbReference type="ARBA" id="ARBA00023136"/>
    </source>
</evidence>
<dbReference type="Gene3D" id="3.40.50.300">
    <property type="entry name" value="P-loop containing nucleotide triphosphate hydrolases"/>
    <property type="match status" value="1"/>
</dbReference>
<dbReference type="InterPro" id="IPR050093">
    <property type="entry name" value="ABC_SmlMolc_Importer"/>
</dbReference>
<dbReference type="PROSITE" id="PS00211">
    <property type="entry name" value="ABC_TRANSPORTER_1"/>
    <property type="match status" value="1"/>
</dbReference>
<evidence type="ECO:0000259" key="8">
    <source>
        <dbReference type="PROSITE" id="PS50893"/>
    </source>
</evidence>
<dbReference type="InterPro" id="IPR027417">
    <property type="entry name" value="P-loop_NTPase"/>
</dbReference>
<dbReference type="PANTHER" id="PTHR42781:SF5">
    <property type="entry name" value="PUTRESCINE TRANSPORT ATP-BINDING PROTEIN POTG"/>
    <property type="match status" value="1"/>
</dbReference>
<dbReference type="InterPro" id="IPR017666">
    <property type="entry name" value="AminoethylPonate_ABC_PhnT2"/>
</dbReference>
<keyword evidence="10" id="KW-1185">Reference proteome</keyword>
<dbReference type="InterPro" id="IPR003593">
    <property type="entry name" value="AAA+_ATPase"/>
</dbReference>
<name>A0A840BLJ4_9RHOO</name>
<dbReference type="InterPro" id="IPR017871">
    <property type="entry name" value="ABC_transporter-like_CS"/>
</dbReference>
<evidence type="ECO:0000256" key="3">
    <source>
        <dbReference type="ARBA" id="ARBA00022519"/>
    </source>
</evidence>
<evidence type="ECO:0000256" key="6">
    <source>
        <dbReference type="ARBA" id="ARBA00022967"/>
    </source>
</evidence>
<accession>A0A840BLJ4</accession>
<dbReference type="PANTHER" id="PTHR42781">
    <property type="entry name" value="SPERMIDINE/PUTRESCINE IMPORT ATP-BINDING PROTEIN POTA"/>
    <property type="match status" value="1"/>
</dbReference>
<dbReference type="AlphaFoldDB" id="A0A840BLJ4"/>
<keyword evidence="2" id="KW-1003">Cell membrane</keyword>
<evidence type="ECO:0000256" key="4">
    <source>
        <dbReference type="ARBA" id="ARBA00022741"/>
    </source>
</evidence>
<proteinExistence type="predicted"/>
<dbReference type="InterPro" id="IPR008995">
    <property type="entry name" value="Mo/tungstate-bd_C_term_dom"/>
</dbReference>
<dbReference type="Gene3D" id="2.40.50.100">
    <property type="match status" value="1"/>
</dbReference>
<dbReference type="EMBL" id="JACIET010000002">
    <property type="protein sequence ID" value="MBB4013880.1"/>
    <property type="molecule type" value="Genomic_DNA"/>
</dbReference>
<evidence type="ECO:0000256" key="1">
    <source>
        <dbReference type="ARBA" id="ARBA00022448"/>
    </source>
</evidence>
<evidence type="ECO:0000313" key="9">
    <source>
        <dbReference type="EMBL" id="MBB4013880.1"/>
    </source>
</evidence>
<dbReference type="GO" id="GO:0015697">
    <property type="term" value="P:quaternary ammonium group transport"/>
    <property type="evidence" value="ECO:0007669"/>
    <property type="project" value="UniProtKB-ARBA"/>
</dbReference>
<keyword evidence="7" id="KW-0472">Membrane</keyword>
<dbReference type="RefSeq" id="WP_183635793.1">
    <property type="nucleotide sequence ID" value="NZ_BAABLE010000005.1"/>
</dbReference>
<keyword evidence="3" id="KW-0997">Cell inner membrane</keyword>
<dbReference type="SUPFAM" id="SSF50331">
    <property type="entry name" value="MOP-like"/>
    <property type="match status" value="1"/>
</dbReference>
<organism evidence="9 10">
    <name type="scientific">Niveibacterium umoris</name>
    <dbReference type="NCBI Taxonomy" id="1193620"/>
    <lineage>
        <taxon>Bacteria</taxon>
        <taxon>Pseudomonadati</taxon>
        <taxon>Pseudomonadota</taxon>
        <taxon>Betaproteobacteria</taxon>
        <taxon>Rhodocyclales</taxon>
        <taxon>Rhodocyclaceae</taxon>
        <taxon>Niveibacterium</taxon>
    </lineage>
</organism>
<keyword evidence="4" id="KW-0547">Nucleotide-binding</keyword>
<dbReference type="PROSITE" id="PS50893">
    <property type="entry name" value="ABC_TRANSPORTER_2"/>
    <property type="match status" value="1"/>
</dbReference>
<dbReference type="NCBIfam" id="TIGR03265">
    <property type="entry name" value="PhnT2"/>
    <property type="match status" value="1"/>
</dbReference>
<keyword evidence="6" id="KW-1278">Translocase</keyword>
<dbReference type="Pfam" id="PF00005">
    <property type="entry name" value="ABC_tran"/>
    <property type="match status" value="1"/>
</dbReference>
<dbReference type="FunFam" id="3.40.50.300:FF:000425">
    <property type="entry name" value="Probable ABC transporter, ATP-binding subunit"/>
    <property type="match status" value="1"/>
</dbReference>
<sequence length="385" mass="41021">MHRDALPDTDLHPAAAALAADAVAGETHIRIDGIEKRFEAFRALQQVSLDIQRGELVCLLGPSGCGKTTLLRILAGLEKPDAGSVSSFGKDITRLPPARREFGIVFQSYALFPNLDVAKNIAFGLDGPGDRKRARVTELLALVGLSGNEEKYPAQLSGGQQQRVALARALATNPRLLLLDEPLSALDARVRAHLRGEIRALQQRLGVTTVMVTHDQEEALAMADRIVVMNAGRIEQIGTPEEIYEAPANAFVAGFVGQANWLAGSVVDAGRVAIAQSELAAQVSPSMPSGAQVRLMIRPEDLVLHGGWTPDMAGDPNTGLAQVLGAELIGGAYRVSLLLPHLGAARVQADVSRSVYRQRCAEASVIPVTLPAERLRVFPADGASR</sequence>
<dbReference type="InterPro" id="IPR003439">
    <property type="entry name" value="ABC_transporter-like_ATP-bd"/>
</dbReference>
<keyword evidence="5 9" id="KW-0067">ATP-binding</keyword>
<feature type="domain" description="ABC transporter" evidence="8">
    <location>
        <begin position="29"/>
        <end position="256"/>
    </location>
</feature>
<evidence type="ECO:0000256" key="5">
    <source>
        <dbReference type="ARBA" id="ARBA00022840"/>
    </source>
</evidence>
<dbReference type="Proteomes" id="UP000561045">
    <property type="component" value="Unassembled WGS sequence"/>
</dbReference>
<evidence type="ECO:0000256" key="2">
    <source>
        <dbReference type="ARBA" id="ARBA00022475"/>
    </source>
</evidence>
<protein>
    <submittedName>
        <fullName evidence="9">Iron(III) transport system ATP-binding protein</fullName>
    </submittedName>
</protein>
<evidence type="ECO:0000313" key="10">
    <source>
        <dbReference type="Proteomes" id="UP000561045"/>
    </source>
</evidence>
<gene>
    <name evidence="9" type="ORF">GGR36_003226</name>
</gene>
<dbReference type="SUPFAM" id="SSF52540">
    <property type="entry name" value="P-loop containing nucleoside triphosphate hydrolases"/>
    <property type="match status" value="1"/>
</dbReference>
<reference evidence="9 10" key="1">
    <citation type="submission" date="2020-08" db="EMBL/GenBank/DDBJ databases">
        <title>Genomic Encyclopedia of Type Strains, Phase IV (KMG-IV): sequencing the most valuable type-strain genomes for metagenomic binning, comparative biology and taxonomic classification.</title>
        <authorList>
            <person name="Goeker M."/>
        </authorList>
    </citation>
    <scope>NUCLEOTIDE SEQUENCE [LARGE SCALE GENOMIC DNA]</scope>
    <source>
        <strain evidence="9 10">DSM 106739</strain>
    </source>
</reference>
<dbReference type="GO" id="GO:0005524">
    <property type="term" value="F:ATP binding"/>
    <property type="evidence" value="ECO:0007669"/>
    <property type="project" value="UniProtKB-KW"/>
</dbReference>
<keyword evidence="1" id="KW-0813">Transport</keyword>
<dbReference type="SMART" id="SM00382">
    <property type="entry name" value="AAA"/>
    <property type="match status" value="1"/>
</dbReference>
<dbReference type="GO" id="GO:0016887">
    <property type="term" value="F:ATP hydrolysis activity"/>
    <property type="evidence" value="ECO:0007669"/>
    <property type="project" value="InterPro"/>
</dbReference>